<protein>
    <submittedName>
        <fullName evidence="2">Flp pilus assembly protein TadB</fullName>
    </submittedName>
</protein>
<name>A0A8J7RPE6_9EURY</name>
<keyword evidence="3" id="KW-1185">Reference proteome</keyword>
<keyword evidence="1" id="KW-0812">Transmembrane</keyword>
<evidence type="ECO:0000313" key="2">
    <source>
        <dbReference type="EMBL" id="MBP1900867.1"/>
    </source>
</evidence>
<dbReference type="EMBL" id="JAGGKE010000002">
    <property type="protein sequence ID" value="MBP1900867.1"/>
    <property type="molecule type" value="Genomic_DNA"/>
</dbReference>
<organism evidence="2 3">
    <name type="scientific">Halorubrum trapanicum</name>
    <dbReference type="NCBI Taxonomy" id="29284"/>
    <lineage>
        <taxon>Archaea</taxon>
        <taxon>Methanobacteriati</taxon>
        <taxon>Methanobacteriota</taxon>
        <taxon>Stenosarchaea group</taxon>
        <taxon>Halobacteria</taxon>
        <taxon>Halobacteriales</taxon>
        <taxon>Haloferacaceae</taxon>
        <taxon>Halorubrum</taxon>
    </lineage>
</organism>
<evidence type="ECO:0000256" key="1">
    <source>
        <dbReference type="SAM" id="Phobius"/>
    </source>
</evidence>
<evidence type="ECO:0000313" key="3">
    <source>
        <dbReference type="Proteomes" id="UP000770586"/>
    </source>
</evidence>
<dbReference type="AlphaFoldDB" id="A0A8J7RPE6"/>
<keyword evidence="1" id="KW-0472">Membrane</keyword>
<accession>A0A8J7RPE6</accession>
<proteinExistence type="predicted"/>
<reference evidence="2 3" key="1">
    <citation type="submission" date="2021-03" db="EMBL/GenBank/DDBJ databases">
        <title>Genomic Encyclopedia of Type Strains, Phase IV (KMG-IV): sequencing the most valuable type-strain genomes for metagenomic binning, comparative biology and taxonomic classification.</title>
        <authorList>
            <person name="Goeker M."/>
        </authorList>
    </citation>
    <scope>NUCLEOTIDE SEQUENCE [LARGE SCALE GENOMIC DNA]</scope>
    <source>
        <strain evidence="2 3">DSM 12287</strain>
    </source>
</reference>
<keyword evidence="1" id="KW-1133">Transmembrane helix</keyword>
<gene>
    <name evidence="2" type="ORF">J2744_000525</name>
</gene>
<dbReference type="Proteomes" id="UP000770586">
    <property type="component" value="Unassembled WGS sequence"/>
</dbReference>
<sequence length="61" mass="7007">MEPKDIVAAGILLVFVSLLLALLTSVWIIPLGLFVSFVGLLLYLFKRHHERRMDSKRNQVE</sequence>
<comment type="caution">
    <text evidence="2">The sequence shown here is derived from an EMBL/GenBank/DDBJ whole genome shotgun (WGS) entry which is preliminary data.</text>
</comment>
<feature type="transmembrane region" description="Helical" evidence="1">
    <location>
        <begin position="12"/>
        <end position="45"/>
    </location>
</feature>